<evidence type="ECO:0000256" key="1">
    <source>
        <dbReference type="ARBA" id="ARBA00008773"/>
    </source>
</evidence>
<accession>A0A1D1YYB8</accession>
<dbReference type="AlphaFoldDB" id="A0A1D1YYB8"/>
<evidence type="ECO:0000313" key="6">
    <source>
        <dbReference type="EMBL" id="JAT59589.1"/>
    </source>
</evidence>
<name>A0A1D1YYB8_9ARAE</name>
<organism evidence="6">
    <name type="scientific">Anthurium amnicola</name>
    <dbReference type="NCBI Taxonomy" id="1678845"/>
    <lineage>
        <taxon>Eukaryota</taxon>
        <taxon>Viridiplantae</taxon>
        <taxon>Streptophyta</taxon>
        <taxon>Embryophyta</taxon>
        <taxon>Tracheophyta</taxon>
        <taxon>Spermatophyta</taxon>
        <taxon>Magnoliopsida</taxon>
        <taxon>Liliopsida</taxon>
        <taxon>Araceae</taxon>
        <taxon>Pothoideae</taxon>
        <taxon>Potheae</taxon>
        <taxon>Anthurium</taxon>
    </lineage>
</organism>
<feature type="chain" id="PRO_5008900568" evidence="5">
    <location>
        <begin position="27"/>
        <end position="345"/>
    </location>
</feature>
<dbReference type="Pfam" id="PF00332">
    <property type="entry name" value="Glyco_hydro_17"/>
    <property type="match status" value="1"/>
</dbReference>
<keyword evidence="5" id="KW-0732">Signal</keyword>
<gene>
    <name evidence="6" type="primary">E13B_0</name>
    <name evidence="6" type="ORF">g.33551</name>
</gene>
<evidence type="ECO:0000256" key="4">
    <source>
        <dbReference type="RuleBase" id="RU004335"/>
    </source>
</evidence>
<dbReference type="InterPro" id="IPR044965">
    <property type="entry name" value="Glyco_hydro_17_plant"/>
</dbReference>
<dbReference type="EMBL" id="GDJX01008347">
    <property type="protein sequence ID" value="JAT59589.1"/>
    <property type="molecule type" value="Transcribed_RNA"/>
</dbReference>
<evidence type="ECO:0000256" key="5">
    <source>
        <dbReference type="SAM" id="SignalP"/>
    </source>
</evidence>
<dbReference type="SUPFAM" id="SSF51445">
    <property type="entry name" value="(Trans)glycosidases"/>
    <property type="match status" value="1"/>
</dbReference>
<protein>
    <submittedName>
        <fullName evidence="6">Glucan endo-1,3-beta-glucosidase</fullName>
    </submittedName>
</protein>
<keyword evidence="2" id="KW-0378">Hydrolase</keyword>
<evidence type="ECO:0000256" key="3">
    <source>
        <dbReference type="ARBA" id="ARBA00023295"/>
    </source>
</evidence>
<dbReference type="FunFam" id="3.20.20.80:FF:000010">
    <property type="entry name" value="glucan endo-1,3-beta-glucosidase, basic"/>
    <property type="match status" value="1"/>
</dbReference>
<dbReference type="PANTHER" id="PTHR32227">
    <property type="entry name" value="GLUCAN ENDO-1,3-BETA-GLUCOSIDASE BG1-RELATED-RELATED"/>
    <property type="match status" value="1"/>
</dbReference>
<dbReference type="InterPro" id="IPR017853">
    <property type="entry name" value="GH"/>
</dbReference>
<dbReference type="InterPro" id="IPR000490">
    <property type="entry name" value="Glyco_hydro_17"/>
</dbReference>
<proteinExistence type="inferred from homology"/>
<comment type="similarity">
    <text evidence="1 4">Belongs to the glycosyl hydrolase 17 family.</text>
</comment>
<dbReference type="GO" id="GO:0005975">
    <property type="term" value="P:carbohydrate metabolic process"/>
    <property type="evidence" value="ECO:0007669"/>
    <property type="project" value="InterPro"/>
</dbReference>
<dbReference type="Gene3D" id="3.20.20.80">
    <property type="entry name" value="Glycosidases"/>
    <property type="match status" value="1"/>
</dbReference>
<reference evidence="6" key="1">
    <citation type="submission" date="2015-07" db="EMBL/GenBank/DDBJ databases">
        <title>Transcriptome Assembly of Anthurium amnicola.</title>
        <authorList>
            <person name="Suzuki J."/>
        </authorList>
    </citation>
    <scope>NUCLEOTIDE SEQUENCE</scope>
</reference>
<feature type="signal peptide" evidence="5">
    <location>
        <begin position="1"/>
        <end position="26"/>
    </location>
</feature>
<keyword evidence="3" id="KW-0326">Glycosidase</keyword>
<sequence length="345" mass="35967">MVKRHFPLAIVPLLLLLAVATAAVEAAKVGICYGRLGDNLPPPATAVQLITSNNITKVRLFDPDTPTLRAFAGTGVELMVGIPNDVLPSLAAGTAANAARWLQSNVFDSVPAAQVRYLAAGNEVLFGDASYAPHLVPALWNLHRALQAMGLDGGIKLSTPHAASVLATSYPPSGGSFAASVLPTMRPLLEFLAQTGAPFMANVYPFFAHVGDPAGVPISYALFGPDAPVVQDGGLAYTNLFDATVDAFVAAMETEGFPGIAVAVAETGWATAGGEAATPKKAAAFNGNVVSRAVQGVGTPRRPGVAVEVFLFGLFDEDGKPGEEYERHFGVFHHDGRKAYDISFV</sequence>
<dbReference type="GO" id="GO:0042973">
    <property type="term" value="F:glucan endo-1,3-beta-D-glucosidase activity"/>
    <property type="evidence" value="ECO:0007669"/>
    <property type="project" value="UniProtKB-ARBA"/>
</dbReference>
<evidence type="ECO:0000256" key="2">
    <source>
        <dbReference type="ARBA" id="ARBA00022801"/>
    </source>
</evidence>